<gene>
    <name evidence="3" type="ORF">CBR_g47956</name>
</gene>
<organism evidence="3 4">
    <name type="scientific">Chara braunii</name>
    <name type="common">Braun's stonewort</name>
    <dbReference type="NCBI Taxonomy" id="69332"/>
    <lineage>
        <taxon>Eukaryota</taxon>
        <taxon>Viridiplantae</taxon>
        <taxon>Streptophyta</taxon>
        <taxon>Charophyceae</taxon>
        <taxon>Charales</taxon>
        <taxon>Characeae</taxon>
        <taxon>Chara</taxon>
    </lineage>
</organism>
<feature type="domain" description="DUF659" evidence="1">
    <location>
        <begin position="5"/>
        <end position="85"/>
    </location>
</feature>
<dbReference type="Pfam" id="PF04937">
    <property type="entry name" value="DUF659"/>
    <property type="match status" value="1"/>
</dbReference>
<accession>A0A388M1R8</accession>
<evidence type="ECO:0000259" key="2">
    <source>
        <dbReference type="Pfam" id="PF05699"/>
    </source>
</evidence>
<dbReference type="OrthoDB" id="4951847at2759"/>
<dbReference type="InterPro" id="IPR007021">
    <property type="entry name" value="DUF659"/>
</dbReference>
<dbReference type="InterPro" id="IPR012337">
    <property type="entry name" value="RNaseH-like_sf"/>
</dbReference>
<dbReference type="SUPFAM" id="SSF53098">
    <property type="entry name" value="Ribonuclease H-like"/>
    <property type="match status" value="1"/>
</dbReference>
<sequence length="307" mass="35158">MEGEDKDVEAYFCVLDGVVREIGADAVVGVVRDKARVCVKAGKMVEAAYSNIFRVGCTAHVLDLALEDGYKDTTWMAEVVDAGNKVGKFFTNVDKCDPKLCAGFNIWLYSWMPRDKLKEVNFWAMEGFSTKQAHEQANQQPPTLWWEAFGSKHDLLAPQAIKLLGQTNSFAACERNWSLHELIYARRRRELTPERMAKLVYNSWNVRLVRSNQHGRGVNIHIPWVDDVPMVKEMEEWYADWLKRVQGDVVEEEVVVVMPMMRKMIFDCGVPSSATMRLTRGCVRRRTLFSSVRGSVIQQLECPPFEE</sequence>
<feature type="domain" description="HAT C-terminal dimerisation" evidence="2">
    <location>
        <begin position="134"/>
        <end position="201"/>
    </location>
</feature>
<protein>
    <recommendedName>
        <fullName evidence="5">HAT C-terminal dimerisation domain-containing protein</fullName>
    </recommendedName>
</protein>
<dbReference type="Gramene" id="GBG88486">
    <property type="protein sequence ID" value="GBG88486"/>
    <property type="gene ID" value="CBR_g47956"/>
</dbReference>
<dbReference type="PANTHER" id="PTHR32166">
    <property type="entry name" value="OSJNBA0013A04.12 PROTEIN"/>
    <property type="match status" value="1"/>
</dbReference>
<dbReference type="Pfam" id="PF05699">
    <property type="entry name" value="Dimer_Tnp_hAT"/>
    <property type="match status" value="1"/>
</dbReference>
<dbReference type="GO" id="GO:0046983">
    <property type="term" value="F:protein dimerization activity"/>
    <property type="evidence" value="ECO:0007669"/>
    <property type="project" value="InterPro"/>
</dbReference>
<evidence type="ECO:0008006" key="5">
    <source>
        <dbReference type="Google" id="ProtNLM"/>
    </source>
</evidence>
<comment type="caution">
    <text evidence="3">The sequence shown here is derived from an EMBL/GenBank/DDBJ whole genome shotgun (WGS) entry which is preliminary data.</text>
</comment>
<evidence type="ECO:0000259" key="1">
    <source>
        <dbReference type="Pfam" id="PF04937"/>
    </source>
</evidence>
<dbReference type="PANTHER" id="PTHR32166:SF24">
    <property type="entry name" value="F16P17.2 PROTEIN"/>
    <property type="match status" value="1"/>
</dbReference>
<dbReference type="InterPro" id="IPR008906">
    <property type="entry name" value="HATC_C_dom"/>
</dbReference>
<proteinExistence type="predicted"/>
<name>A0A388M1R8_CHABU</name>
<dbReference type="AlphaFoldDB" id="A0A388M1R8"/>
<dbReference type="EMBL" id="BFEA01000676">
    <property type="protein sequence ID" value="GBG88486.1"/>
    <property type="molecule type" value="Genomic_DNA"/>
</dbReference>
<evidence type="ECO:0000313" key="3">
    <source>
        <dbReference type="EMBL" id="GBG88486.1"/>
    </source>
</evidence>
<keyword evidence="4" id="KW-1185">Reference proteome</keyword>
<dbReference type="Proteomes" id="UP000265515">
    <property type="component" value="Unassembled WGS sequence"/>
</dbReference>
<evidence type="ECO:0000313" key="4">
    <source>
        <dbReference type="Proteomes" id="UP000265515"/>
    </source>
</evidence>
<reference evidence="3 4" key="1">
    <citation type="journal article" date="2018" name="Cell">
        <title>The Chara Genome: Secondary Complexity and Implications for Plant Terrestrialization.</title>
        <authorList>
            <person name="Nishiyama T."/>
            <person name="Sakayama H."/>
            <person name="Vries J.D."/>
            <person name="Buschmann H."/>
            <person name="Saint-Marcoux D."/>
            <person name="Ullrich K.K."/>
            <person name="Haas F.B."/>
            <person name="Vanderstraeten L."/>
            <person name="Becker D."/>
            <person name="Lang D."/>
            <person name="Vosolsobe S."/>
            <person name="Rombauts S."/>
            <person name="Wilhelmsson P.K.I."/>
            <person name="Janitza P."/>
            <person name="Kern R."/>
            <person name="Heyl A."/>
            <person name="Rumpler F."/>
            <person name="Villalobos L.I.A.C."/>
            <person name="Clay J.M."/>
            <person name="Skokan R."/>
            <person name="Toyoda A."/>
            <person name="Suzuki Y."/>
            <person name="Kagoshima H."/>
            <person name="Schijlen E."/>
            <person name="Tajeshwar N."/>
            <person name="Catarino B."/>
            <person name="Hetherington A.J."/>
            <person name="Saltykova A."/>
            <person name="Bonnot C."/>
            <person name="Breuninger H."/>
            <person name="Symeonidi A."/>
            <person name="Radhakrishnan G.V."/>
            <person name="Van Nieuwerburgh F."/>
            <person name="Deforce D."/>
            <person name="Chang C."/>
            <person name="Karol K.G."/>
            <person name="Hedrich R."/>
            <person name="Ulvskov P."/>
            <person name="Glockner G."/>
            <person name="Delwiche C.F."/>
            <person name="Petrasek J."/>
            <person name="Van de Peer Y."/>
            <person name="Friml J."/>
            <person name="Beilby M."/>
            <person name="Dolan L."/>
            <person name="Kohara Y."/>
            <person name="Sugano S."/>
            <person name="Fujiyama A."/>
            <person name="Delaux P.-M."/>
            <person name="Quint M."/>
            <person name="TheiBen G."/>
            <person name="Hagemann M."/>
            <person name="Harholt J."/>
            <person name="Dunand C."/>
            <person name="Zachgo S."/>
            <person name="Langdale J."/>
            <person name="Maumus F."/>
            <person name="Straeten D.V.D."/>
            <person name="Gould S.B."/>
            <person name="Rensing S.A."/>
        </authorList>
    </citation>
    <scope>NUCLEOTIDE SEQUENCE [LARGE SCALE GENOMIC DNA]</scope>
    <source>
        <strain evidence="3 4">S276</strain>
    </source>
</reference>